<keyword evidence="4" id="KW-0812">Transmembrane</keyword>
<dbReference type="SUPFAM" id="SSF81321">
    <property type="entry name" value="Family A G protein-coupled receptor-like"/>
    <property type="match status" value="1"/>
</dbReference>
<organism evidence="17 18">
    <name type="scientific">Canis lupus familiaris</name>
    <name type="common">Dog</name>
    <name type="synonym">Canis familiaris</name>
    <dbReference type="NCBI Taxonomy" id="9615"/>
    <lineage>
        <taxon>Eukaryota</taxon>
        <taxon>Metazoa</taxon>
        <taxon>Chordata</taxon>
        <taxon>Craniata</taxon>
        <taxon>Vertebrata</taxon>
        <taxon>Euteleostomi</taxon>
        <taxon>Mammalia</taxon>
        <taxon>Eutheria</taxon>
        <taxon>Laurasiatheria</taxon>
        <taxon>Carnivora</taxon>
        <taxon>Caniformia</taxon>
        <taxon>Canidae</taxon>
        <taxon>Canis</taxon>
    </lineage>
</organism>
<protein>
    <recommendedName>
        <fullName evidence="15">RPE-retinal G protein-coupled receptor</fullName>
    </recommendedName>
</protein>
<dbReference type="InterPro" id="IPR000276">
    <property type="entry name" value="GPCR_Rhodpsn"/>
</dbReference>
<dbReference type="FunFam" id="1.20.1070.10:FF:000139">
    <property type="entry name" value="RPE-retinal G protein-coupled receptor isoform X1"/>
    <property type="match status" value="1"/>
</dbReference>
<name>A0A8I3NDC4_CANLF</name>
<keyword evidence="11" id="KW-0675">Receptor</keyword>
<dbReference type="GO" id="GO:0007601">
    <property type="term" value="P:visual perception"/>
    <property type="evidence" value="ECO:0007669"/>
    <property type="project" value="UniProtKB-KW"/>
</dbReference>
<dbReference type="GO" id="GO:0007186">
    <property type="term" value="P:G protein-coupled receptor signaling pathway"/>
    <property type="evidence" value="ECO:0000318"/>
    <property type="project" value="GO_Central"/>
</dbReference>
<keyword evidence="6" id="KW-1133">Transmembrane helix</keyword>
<keyword evidence="10" id="KW-1015">Disulfide bond</keyword>
<proteinExistence type="predicted"/>
<dbReference type="GO" id="GO:0008020">
    <property type="term" value="F:G protein-coupled photoreceptor activity"/>
    <property type="evidence" value="ECO:0000318"/>
    <property type="project" value="GO_Central"/>
</dbReference>
<reference evidence="17" key="1">
    <citation type="submission" date="2020-03" db="EMBL/GenBank/DDBJ databases">
        <title>Long-read based genome assembly of a Labrador retriever dog.</title>
        <authorList>
            <person name="Eory L."/>
            <person name="Zhang W."/>
            <person name="Schoenebeck J."/>
        </authorList>
    </citation>
    <scope>NUCLEOTIDE SEQUENCE [LARGE SCALE GENOMIC DNA]</scope>
    <source>
        <strain evidence="17">Labrador retriever</strain>
    </source>
</reference>
<evidence type="ECO:0000313" key="18">
    <source>
        <dbReference type="Proteomes" id="UP000805418"/>
    </source>
</evidence>
<evidence type="ECO:0000256" key="11">
    <source>
        <dbReference type="ARBA" id="ARBA00023170"/>
    </source>
</evidence>
<evidence type="ECO:0000256" key="1">
    <source>
        <dbReference type="ARBA" id="ARBA00004141"/>
    </source>
</evidence>
<dbReference type="PRINTS" id="PR00667">
    <property type="entry name" value="RPERETINALR"/>
</dbReference>
<evidence type="ECO:0000256" key="7">
    <source>
        <dbReference type="ARBA" id="ARBA00022991"/>
    </source>
</evidence>
<comment type="subcellular location">
    <subcellularLocation>
        <location evidence="1">Membrane</location>
        <topology evidence="1">Multi-pass membrane protein</topology>
    </subcellularLocation>
</comment>
<evidence type="ECO:0000256" key="6">
    <source>
        <dbReference type="ARBA" id="ARBA00022989"/>
    </source>
</evidence>
<feature type="domain" description="G-protein coupled receptors family 1 profile" evidence="16">
    <location>
        <begin position="33"/>
        <end position="265"/>
    </location>
</feature>
<comment type="function">
    <text evidence="14">Receptor for all-trans- and 11-cis-retinal. Binds preferentially to the former and may catalyze the isomerization of the chromophore by a retinochrome-like mechanism.</text>
</comment>
<evidence type="ECO:0000256" key="10">
    <source>
        <dbReference type="ARBA" id="ARBA00023157"/>
    </source>
</evidence>
<dbReference type="Ensembl" id="ENSCAFT00845010849.1">
    <property type="protein sequence ID" value="ENSCAFP00845008469.1"/>
    <property type="gene ID" value="ENSCAFG00845006108.1"/>
</dbReference>
<dbReference type="InterPro" id="IPR027430">
    <property type="entry name" value="Retinal_BS"/>
</dbReference>
<dbReference type="GeneTree" id="ENSGT01130000278323"/>
<dbReference type="InterPro" id="IPR050125">
    <property type="entry name" value="GPCR_opsins"/>
</dbReference>
<dbReference type="Reactome" id="R-CFA-418594">
    <property type="pathway name" value="G alpha (i) signalling events"/>
</dbReference>
<keyword evidence="2" id="KW-0600">Photoreceptor protein</keyword>
<reference evidence="17" key="2">
    <citation type="submission" date="2025-08" db="UniProtKB">
        <authorList>
            <consortium name="Ensembl"/>
        </authorList>
    </citation>
    <scope>IDENTIFICATION</scope>
    <source>
        <strain evidence="17">Boxer</strain>
    </source>
</reference>
<dbReference type="Reactome" id="R-CFA-419771">
    <property type="pathway name" value="Opsins"/>
</dbReference>
<gene>
    <name evidence="17" type="primary">RGR</name>
</gene>
<keyword evidence="5" id="KW-0681">Retinal protein</keyword>
<evidence type="ECO:0000256" key="8">
    <source>
        <dbReference type="ARBA" id="ARBA00023040"/>
    </source>
</evidence>
<dbReference type="PROSITE" id="PS00238">
    <property type="entry name" value="OPSIN"/>
    <property type="match status" value="1"/>
</dbReference>
<evidence type="ECO:0000256" key="15">
    <source>
        <dbReference type="ARBA" id="ARBA00073686"/>
    </source>
</evidence>
<accession>A0A8I3NDC4</accession>
<keyword evidence="18" id="KW-1185">Reference proteome</keyword>
<dbReference type="PROSITE" id="PS50262">
    <property type="entry name" value="G_PROTEIN_RECEP_F1_2"/>
    <property type="match status" value="1"/>
</dbReference>
<evidence type="ECO:0000256" key="5">
    <source>
        <dbReference type="ARBA" id="ARBA00022925"/>
    </source>
</evidence>
<evidence type="ECO:0000313" key="17">
    <source>
        <dbReference type="Ensembl" id="ENSCAFP00845008469.1"/>
    </source>
</evidence>
<dbReference type="Pfam" id="PF00001">
    <property type="entry name" value="7tm_1"/>
    <property type="match status" value="1"/>
</dbReference>
<dbReference type="GO" id="GO:0005886">
    <property type="term" value="C:plasma membrane"/>
    <property type="evidence" value="ECO:0000318"/>
    <property type="project" value="GO_Central"/>
</dbReference>
<dbReference type="CDD" id="cd15072">
    <property type="entry name" value="7tmA_Retinal_GPR"/>
    <property type="match status" value="1"/>
</dbReference>
<evidence type="ECO:0000256" key="14">
    <source>
        <dbReference type="ARBA" id="ARBA00057095"/>
    </source>
</evidence>
<dbReference type="GO" id="GO:0007602">
    <property type="term" value="P:phototransduction"/>
    <property type="evidence" value="ECO:0000318"/>
    <property type="project" value="GO_Central"/>
</dbReference>
<dbReference type="InterPro" id="IPR001793">
    <property type="entry name" value="RPE_GPCR"/>
</dbReference>
<evidence type="ECO:0000256" key="2">
    <source>
        <dbReference type="ARBA" id="ARBA00022543"/>
    </source>
</evidence>
<dbReference type="PANTHER" id="PTHR24240">
    <property type="entry name" value="OPSIN"/>
    <property type="match status" value="1"/>
</dbReference>
<dbReference type="Proteomes" id="UP000805418">
    <property type="component" value="Chromosome 4"/>
</dbReference>
<dbReference type="PRINTS" id="PR00237">
    <property type="entry name" value="GPCRRHODOPSN"/>
</dbReference>
<dbReference type="OrthoDB" id="10015560at2759"/>
<keyword evidence="9" id="KW-0472">Membrane</keyword>
<evidence type="ECO:0000256" key="3">
    <source>
        <dbReference type="ARBA" id="ARBA00022606"/>
    </source>
</evidence>
<dbReference type="FunCoup" id="A0A8I3NDC4">
    <property type="interactions" value="183"/>
</dbReference>
<sequence>MADSGALPAGFGELEVLAVGTVLLVEALTGLCLNGLTILSFCKTPELRTPTHLLVLSLAVADTGISLNALVAAISSLLRRWPYGPDGCQAHGFQGFATALASICSSAALAWGRYHHYCTRGQLAWNTAISLVLCVWLSSVFWAALPLLGWGRYDYEPLGTCCTLDYSRVDRNFTSYLFTMAFFNFFLPLLITLVSYRLMEQKLKKPGHLQVSTTVPARTLLLCWGPYALLYLYATVADVRSVPPKLQMVPALIAKAAPTINAIHYALGGDMVHGGLWQCLSPQRSQPDRARSVLEFLPPPASKPPVLQEGCLTIPDSTPGQHHKAANSFCSEPCQYMSPIDEAPWLFCLHGFQRRPLWKLRHEGVEDSIVHQLLLAGAFAKPLLKLSRK</sequence>
<keyword evidence="7" id="KW-0157">Chromophore</keyword>
<evidence type="ECO:0000256" key="4">
    <source>
        <dbReference type="ARBA" id="ARBA00022692"/>
    </source>
</evidence>
<evidence type="ECO:0000256" key="9">
    <source>
        <dbReference type="ARBA" id="ARBA00023136"/>
    </source>
</evidence>
<evidence type="ECO:0000256" key="12">
    <source>
        <dbReference type="ARBA" id="ARBA00023224"/>
    </source>
</evidence>
<keyword evidence="8" id="KW-0297">G-protein coupled receptor</keyword>
<keyword evidence="12" id="KW-0807">Transducer</keyword>
<evidence type="ECO:0000256" key="13">
    <source>
        <dbReference type="ARBA" id="ARBA00023305"/>
    </source>
</evidence>
<dbReference type="Gene3D" id="1.20.1070.10">
    <property type="entry name" value="Rhodopsin 7-helix transmembrane proteins"/>
    <property type="match status" value="1"/>
</dbReference>
<evidence type="ECO:0000259" key="16">
    <source>
        <dbReference type="PROSITE" id="PS50262"/>
    </source>
</evidence>
<reference evidence="17" key="3">
    <citation type="submission" date="2025-09" db="UniProtKB">
        <authorList>
            <consortium name="Ensembl"/>
        </authorList>
    </citation>
    <scope>IDENTIFICATION</scope>
    <source>
        <strain evidence="17">Boxer</strain>
    </source>
</reference>
<keyword evidence="3" id="KW-0716">Sensory transduction</keyword>
<keyword evidence="13" id="KW-0844">Vision</keyword>
<dbReference type="AlphaFoldDB" id="A0A8I3NDC4"/>
<dbReference type="InterPro" id="IPR017452">
    <property type="entry name" value="GPCR_Rhodpsn_7TM"/>
</dbReference>
<dbReference type="GO" id="GO:0071482">
    <property type="term" value="P:cellular response to light stimulus"/>
    <property type="evidence" value="ECO:0000318"/>
    <property type="project" value="GO_Central"/>
</dbReference>